<gene>
    <name evidence="3" type="ORF">CAMGR0001_2483</name>
</gene>
<evidence type="ECO:0000313" key="4">
    <source>
        <dbReference type="Proteomes" id="UP000005709"/>
    </source>
</evidence>
<evidence type="ECO:0000256" key="1">
    <source>
        <dbReference type="SAM" id="MobiDB-lite"/>
    </source>
</evidence>
<feature type="compositionally biased region" description="Basic and acidic residues" evidence="1">
    <location>
        <begin position="23"/>
        <end position="35"/>
    </location>
</feature>
<name>C8PFD0_9BACT</name>
<keyword evidence="2" id="KW-1133">Transmembrane helix</keyword>
<dbReference type="EMBL" id="ACYG01000011">
    <property type="protein sequence ID" value="EEV18476.1"/>
    <property type="molecule type" value="Genomic_DNA"/>
</dbReference>
<dbReference type="eggNOG" id="ENOG502Z8QC">
    <property type="taxonomic scope" value="Bacteria"/>
</dbReference>
<dbReference type="InterPro" id="IPR027375">
    <property type="entry name" value="DKNYY"/>
</dbReference>
<proteinExistence type="predicted"/>
<evidence type="ECO:0000313" key="3">
    <source>
        <dbReference type="EMBL" id="EEV18476.1"/>
    </source>
</evidence>
<dbReference type="OrthoDB" id="8647779at2"/>
<feature type="transmembrane region" description="Helical" evidence="2">
    <location>
        <begin position="45"/>
        <end position="65"/>
    </location>
</feature>
<evidence type="ECO:0008006" key="5">
    <source>
        <dbReference type="Google" id="ProtNLM"/>
    </source>
</evidence>
<organism evidence="3 4">
    <name type="scientific">Campylobacter gracilis RM3268</name>
    <dbReference type="NCBI Taxonomy" id="553220"/>
    <lineage>
        <taxon>Bacteria</taxon>
        <taxon>Pseudomonadati</taxon>
        <taxon>Campylobacterota</taxon>
        <taxon>Epsilonproteobacteria</taxon>
        <taxon>Campylobacterales</taxon>
        <taxon>Campylobacteraceae</taxon>
        <taxon>Campylobacter</taxon>
    </lineage>
</organism>
<protein>
    <recommendedName>
        <fullName evidence="5">Fusobacterium membrane protein</fullName>
    </recommendedName>
</protein>
<dbReference type="AlphaFoldDB" id="C8PFD0"/>
<accession>C8PFD0</accession>
<dbReference type="Pfam" id="PF13644">
    <property type="entry name" value="DKNYY"/>
    <property type="match status" value="1"/>
</dbReference>
<feature type="region of interest" description="Disordered" evidence="1">
    <location>
        <begin position="1"/>
        <end position="35"/>
    </location>
</feature>
<keyword evidence="2" id="KW-0472">Membrane</keyword>
<dbReference type="Proteomes" id="UP000005709">
    <property type="component" value="Unassembled WGS sequence"/>
</dbReference>
<reference evidence="3 4" key="1">
    <citation type="submission" date="2009-07" db="EMBL/GenBank/DDBJ databases">
        <authorList>
            <person name="Madupu R."/>
            <person name="Sebastian Y."/>
            <person name="Durkin A.S."/>
            <person name="Torralba M."/>
            <person name="Methe B."/>
            <person name="Sutton G.G."/>
            <person name="Strausberg R.L."/>
            <person name="Nelson K.E."/>
        </authorList>
    </citation>
    <scope>NUCLEOTIDE SEQUENCE [LARGE SCALE GENOMIC DNA]</scope>
    <source>
        <strain evidence="3 4">RM3268</strain>
    </source>
</reference>
<keyword evidence="4" id="KW-1185">Reference proteome</keyword>
<keyword evidence="2" id="KW-0812">Transmembrane</keyword>
<comment type="caution">
    <text evidence="3">The sequence shown here is derived from an EMBL/GenBank/DDBJ whole genome shotgun (WGS) entry which is preliminary data.</text>
</comment>
<evidence type="ECO:0000256" key="2">
    <source>
        <dbReference type="SAM" id="Phobius"/>
    </source>
</evidence>
<dbReference type="RefSeq" id="WP_005869922.1">
    <property type="nucleotide sequence ID" value="NZ_ACYG01000011.1"/>
</dbReference>
<sequence>MYEDFTQELKDERAQKKRKARARKAEADRKPVRDEPRDMPLWRKIALGATFVFAAFSALALFAVINSSDDYSPRDDEQIKYSDFYKKGDEIYALVVGAGYFAIPDADAASFRVLDFSSGYRSNVAADKNAVYCGNIAMSELEPARTKAVAFGYVSDGQVSYFCDGEAVRNDALGALKFTYETLAHIFWDAPKPQSYVYKFKRIDATDLRQIAGVYYAAEGSRAFYKGEILPGADAASLRRIEGSDGRASGVYAADGANVYFKNLRLDARDNGGHYELLRQWLDYFLWDAKSGDVFANDLKFDPAAAPYTPLNRQLAHSNHLLFASLGGIYYFDENDGKQKRAADNPFAGEVRALSGSVFQSGERIYFLEGAEVWGGGRSTRRLVARKSGLFALELPHEWRRVGGVHGGLYGWVYSNGGRFFYFDDLGSSQLIDRCIYEIRDLDLVEILLQKSSLGTSKIREMIKSGGLEVVDGELLFEVKTRVEF</sequence>